<reference evidence="2 3" key="1">
    <citation type="journal article" date="2012" name="J. Bacteriol.">
        <title>Complete genome sequence of Klebsiella oxytoca KCTC 1686, used in production of 2,3-butanediol.</title>
        <authorList>
            <person name="Shin S.H."/>
            <person name="Kim S."/>
            <person name="Kim J.Y."/>
            <person name="Lee S."/>
            <person name="Um Y."/>
            <person name="Oh M.K."/>
            <person name="Kim Y.R."/>
            <person name="Lee J."/>
            <person name="Yang K.S."/>
        </authorList>
    </citation>
    <scope>NUCLEOTIDE SEQUENCE [LARGE SCALE GENOMIC DNA]</scope>
    <source>
        <strain evidence="3">ATCC 8724 / DSM 4798 / JCM 20051 / NBRC 3318 / NRRL B-199 / KCTC 1686</strain>
    </source>
</reference>
<gene>
    <name evidence="2" type="ordered locus">KOX_07130</name>
</gene>
<dbReference type="Pfam" id="PF07119">
    <property type="entry name" value="DUF1375"/>
    <property type="match status" value="1"/>
</dbReference>
<dbReference type="Proteomes" id="UP000007843">
    <property type="component" value="Chromosome"/>
</dbReference>
<feature type="chain" id="PRO_5002610451" evidence="1">
    <location>
        <begin position="24"/>
        <end position="90"/>
    </location>
</feature>
<evidence type="ECO:0000313" key="3">
    <source>
        <dbReference type="Proteomes" id="UP000007843"/>
    </source>
</evidence>
<sequence>MNPKVMGCMAVCFLLTGCGSVMGRTTLAEGETWYPGVKTDIAVIRGDSEYDYNYLQGTLWTLDTPLSFIGDTLMLPVDYFHGPWLIHSAK</sequence>
<name>A0A0H3H169_KLEM8</name>
<dbReference type="RefSeq" id="WP_014227406.1">
    <property type="nucleotide sequence ID" value="NC_016612.1"/>
</dbReference>
<dbReference type="KEGG" id="kox:KOX_07130"/>
<organism evidence="2 3">
    <name type="scientific">Klebsiella michiganensis (strain ATCC 8724 / DSM 4798 / JCM 20051 / NBRC 3318 / NRRL B-199 / KCTC 1686 / BUCSAV 143 / CCM 1901)</name>
    <dbReference type="NCBI Taxonomy" id="1006551"/>
    <lineage>
        <taxon>Bacteria</taxon>
        <taxon>Pseudomonadati</taxon>
        <taxon>Pseudomonadota</taxon>
        <taxon>Gammaproteobacteria</taxon>
        <taxon>Enterobacterales</taxon>
        <taxon>Enterobacteriaceae</taxon>
        <taxon>Klebsiella/Raoultella group</taxon>
        <taxon>Klebsiella</taxon>
    </lineage>
</organism>
<dbReference type="PROSITE" id="PS51257">
    <property type="entry name" value="PROKAR_LIPOPROTEIN"/>
    <property type="match status" value="1"/>
</dbReference>
<accession>A0A0H3H169</accession>
<evidence type="ECO:0000256" key="1">
    <source>
        <dbReference type="SAM" id="SignalP"/>
    </source>
</evidence>
<dbReference type="InterPro" id="IPR010780">
    <property type="entry name" value="DUF1375"/>
</dbReference>
<dbReference type="EMBL" id="CP003218">
    <property type="protein sequence ID" value="AEX03156.1"/>
    <property type="molecule type" value="Genomic_DNA"/>
</dbReference>
<proteinExistence type="predicted"/>
<dbReference type="HOGENOM" id="CLU_164795_0_0_6"/>
<keyword evidence="2" id="KW-0449">Lipoprotein</keyword>
<keyword evidence="1" id="KW-0732">Signal</keyword>
<evidence type="ECO:0000313" key="2">
    <source>
        <dbReference type="EMBL" id="AEX03156.1"/>
    </source>
</evidence>
<protein>
    <submittedName>
        <fullName evidence="2">Putative lipoprotein</fullName>
    </submittedName>
</protein>
<feature type="signal peptide" evidence="1">
    <location>
        <begin position="1"/>
        <end position="23"/>
    </location>
</feature>
<dbReference type="AlphaFoldDB" id="A0A0H3H169"/>